<dbReference type="EMBL" id="CTRP01000004">
    <property type="protein sequence ID" value="CQR71232.1"/>
    <property type="molecule type" value="Genomic_DNA"/>
</dbReference>
<name>A0A0U1KUX9_9FIRM</name>
<evidence type="ECO:0000313" key="2">
    <source>
        <dbReference type="EMBL" id="CQR71232.1"/>
    </source>
</evidence>
<feature type="region of interest" description="Disordered" evidence="1">
    <location>
        <begin position="35"/>
        <end position="57"/>
    </location>
</feature>
<evidence type="ECO:0000256" key="1">
    <source>
        <dbReference type="SAM" id="MobiDB-lite"/>
    </source>
</evidence>
<evidence type="ECO:0000313" key="3">
    <source>
        <dbReference type="Proteomes" id="UP000049855"/>
    </source>
</evidence>
<sequence length="57" mass="6492">MHKKSQMESFASEYAMSAGDNGLSRKEINKSIVSEAMTNEHKHREAFEEFLKDEAAD</sequence>
<dbReference type="Proteomes" id="UP000049855">
    <property type="component" value="Unassembled WGS sequence"/>
</dbReference>
<dbReference type="RefSeq" id="WP_021167341.1">
    <property type="nucleotide sequence ID" value="NZ_CTRP01000004.1"/>
</dbReference>
<gene>
    <name evidence="2" type="ORF">SpAn4DRAFT_3737</name>
</gene>
<proteinExistence type="predicted"/>
<dbReference type="AlphaFoldDB" id="A0A0U1KUX9"/>
<feature type="compositionally biased region" description="Basic and acidic residues" evidence="1">
    <location>
        <begin position="38"/>
        <end position="57"/>
    </location>
</feature>
<organism evidence="2 3">
    <name type="scientific">Sporomusa ovata</name>
    <dbReference type="NCBI Taxonomy" id="2378"/>
    <lineage>
        <taxon>Bacteria</taxon>
        <taxon>Bacillati</taxon>
        <taxon>Bacillota</taxon>
        <taxon>Negativicutes</taxon>
        <taxon>Selenomonadales</taxon>
        <taxon>Sporomusaceae</taxon>
        <taxon>Sporomusa</taxon>
    </lineage>
</organism>
<reference evidence="3" key="1">
    <citation type="submission" date="2015-03" db="EMBL/GenBank/DDBJ databases">
        <authorList>
            <person name="Nijsse Bart"/>
        </authorList>
    </citation>
    <scope>NUCLEOTIDE SEQUENCE [LARGE SCALE GENOMIC DNA]</scope>
</reference>
<accession>A0A0U1KUX9</accession>
<keyword evidence="3" id="KW-1185">Reference proteome</keyword>
<protein>
    <submittedName>
        <fullName evidence="2">Uncharacterized protein</fullName>
    </submittedName>
</protein>